<evidence type="ECO:0000256" key="1">
    <source>
        <dbReference type="SAM" id="MobiDB-lite"/>
    </source>
</evidence>
<gene>
    <name evidence="2" type="ORF">Bpfe_021343</name>
</gene>
<accession>A0AAD8F2V1</accession>
<dbReference type="Proteomes" id="UP001233172">
    <property type="component" value="Unassembled WGS sequence"/>
</dbReference>
<feature type="region of interest" description="Disordered" evidence="1">
    <location>
        <begin position="54"/>
        <end position="80"/>
    </location>
</feature>
<proteinExistence type="predicted"/>
<keyword evidence="3" id="KW-1185">Reference proteome</keyword>
<dbReference type="AlphaFoldDB" id="A0AAD8F2V1"/>
<evidence type="ECO:0000313" key="3">
    <source>
        <dbReference type="Proteomes" id="UP001233172"/>
    </source>
</evidence>
<reference evidence="2" key="1">
    <citation type="journal article" date="2023" name="PLoS Negl. Trop. Dis.">
        <title>A genome sequence for Biomphalaria pfeifferi, the major vector snail for the human-infecting parasite Schistosoma mansoni.</title>
        <authorList>
            <person name="Bu L."/>
            <person name="Lu L."/>
            <person name="Laidemitt M.R."/>
            <person name="Zhang S.M."/>
            <person name="Mutuku M."/>
            <person name="Mkoji G."/>
            <person name="Steinauer M."/>
            <person name="Loker E.S."/>
        </authorList>
    </citation>
    <scope>NUCLEOTIDE SEQUENCE</scope>
    <source>
        <strain evidence="2">KasaAsao</strain>
    </source>
</reference>
<comment type="caution">
    <text evidence="2">The sequence shown here is derived from an EMBL/GenBank/DDBJ whole genome shotgun (WGS) entry which is preliminary data.</text>
</comment>
<protein>
    <submittedName>
        <fullName evidence="2">Uncharacterized protein</fullName>
    </submittedName>
</protein>
<evidence type="ECO:0000313" key="2">
    <source>
        <dbReference type="EMBL" id="KAK0049250.1"/>
    </source>
</evidence>
<reference evidence="2" key="2">
    <citation type="submission" date="2023-04" db="EMBL/GenBank/DDBJ databases">
        <authorList>
            <person name="Bu L."/>
            <person name="Lu L."/>
            <person name="Laidemitt M.R."/>
            <person name="Zhang S.M."/>
            <person name="Mutuku M."/>
            <person name="Mkoji G."/>
            <person name="Steinauer M."/>
            <person name="Loker E.S."/>
        </authorList>
    </citation>
    <scope>NUCLEOTIDE SEQUENCE</scope>
    <source>
        <strain evidence="2">KasaAsao</strain>
        <tissue evidence="2">Whole Snail</tissue>
    </source>
</reference>
<organism evidence="2 3">
    <name type="scientific">Biomphalaria pfeifferi</name>
    <name type="common">Bloodfluke planorb</name>
    <name type="synonym">Freshwater snail</name>
    <dbReference type="NCBI Taxonomy" id="112525"/>
    <lineage>
        <taxon>Eukaryota</taxon>
        <taxon>Metazoa</taxon>
        <taxon>Spiralia</taxon>
        <taxon>Lophotrochozoa</taxon>
        <taxon>Mollusca</taxon>
        <taxon>Gastropoda</taxon>
        <taxon>Heterobranchia</taxon>
        <taxon>Euthyneura</taxon>
        <taxon>Panpulmonata</taxon>
        <taxon>Hygrophila</taxon>
        <taxon>Lymnaeoidea</taxon>
        <taxon>Planorbidae</taxon>
        <taxon>Biomphalaria</taxon>
    </lineage>
</organism>
<dbReference type="EMBL" id="JASAOG010000128">
    <property type="protein sequence ID" value="KAK0049250.1"/>
    <property type="molecule type" value="Genomic_DNA"/>
</dbReference>
<sequence>MENRIIKLFQQYRANEFWQSSGWEKMADKTSILNQLPGAGNADQSDIIFRINRVPPGDKGEGQVPLLDQESPEKDLTKPLDSTAKIIPREGEIIPPPTAAEVLQEQKKTSSSVDYCAPVQYQTLPRDEVQGIGQKEEKNLDCVTLTKKIC</sequence>
<name>A0AAD8F2V1_BIOPF</name>